<keyword evidence="4" id="KW-0312">Gluconeogenesis</keyword>
<gene>
    <name evidence="4" type="primary">gpmA</name>
    <name evidence="9" type="ORF">LC0644_0152</name>
</gene>
<keyword evidence="3 4" id="KW-0413">Isomerase</keyword>
<dbReference type="EC" id="5.4.2.11" evidence="4 8"/>
<comment type="similarity">
    <text evidence="1 4">Belongs to the phosphoglycerate mutase family. BPG-dependent PGAM subfamily.</text>
</comment>
<dbReference type="Proteomes" id="UP000032552">
    <property type="component" value="Unassembled WGS sequence"/>
</dbReference>
<comment type="catalytic activity">
    <reaction evidence="4 8">
        <text>(2R)-2-phosphoglycerate = (2R)-3-phosphoglycerate</text>
        <dbReference type="Rhea" id="RHEA:15901"/>
        <dbReference type="ChEBI" id="CHEBI:58272"/>
        <dbReference type="ChEBI" id="CHEBI:58289"/>
        <dbReference type="EC" id="5.4.2.11"/>
    </reaction>
</comment>
<reference evidence="10" key="1">
    <citation type="submission" date="2014-05" db="EMBL/GenBank/DDBJ databases">
        <title>Whole genome sequencing of Lactobacillus casei NRIC0644.</title>
        <authorList>
            <person name="Atarashi H."/>
            <person name="Yoshida Y."/>
            <person name="Fujimura S."/>
            <person name="Tanaka N."/>
            <person name="Shiwa Y."/>
            <person name="Yoshikawa H."/>
            <person name="Okada S."/>
            <person name="Nakagawa J."/>
        </authorList>
    </citation>
    <scope>NUCLEOTIDE SEQUENCE [LARGE SCALE GENOMIC DNA]</scope>
    <source>
        <strain evidence="10">NRIC0644</strain>
    </source>
</reference>
<dbReference type="HAMAP" id="MF_01039">
    <property type="entry name" value="PGAM_GpmA"/>
    <property type="match status" value="1"/>
</dbReference>
<comment type="caution">
    <text evidence="4">Lacks conserved residue(s) required for the propagation of feature annotation.</text>
</comment>
<evidence type="ECO:0000256" key="2">
    <source>
        <dbReference type="ARBA" id="ARBA00023152"/>
    </source>
</evidence>
<dbReference type="AlphaFoldDB" id="A0A0C9QA50"/>
<evidence type="ECO:0000256" key="8">
    <source>
        <dbReference type="RuleBase" id="RU004512"/>
    </source>
</evidence>
<proteinExistence type="inferred from homology"/>
<feature type="site" description="Transition state stabilizer" evidence="4 7">
    <location>
        <position position="177"/>
    </location>
</feature>
<evidence type="ECO:0000256" key="1">
    <source>
        <dbReference type="ARBA" id="ARBA00006717"/>
    </source>
</evidence>
<feature type="binding site" evidence="4 6">
    <location>
        <begin position="114"/>
        <end position="115"/>
    </location>
    <ligand>
        <name>substrate</name>
    </ligand>
</feature>
<dbReference type="NCBIfam" id="TIGR01258">
    <property type="entry name" value="pgm_1"/>
    <property type="match status" value="1"/>
</dbReference>
<sequence length="223" mass="24871">MVKLVLLRHGESIANQKNTYTGWSDVGLTAEGKAQAETAGEKIASTGILFDHVHTSVLSRAIMTAYIVQDKIGQNYLPITKSWRLNERHYGALRGINKDLTRKLFGPDQVASWRRSFSAHPPLLANPSRTRRYHRYPATIIPRGESLADASQRLLPYWTAELAPRLLSGKNQLIVAHGSTLRALVKFMEDISDAGINKVEIGNAQPIVYTLDDKLTILDKQTL</sequence>
<evidence type="ECO:0000256" key="6">
    <source>
        <dbReference type="PIRSR" id="PIRSR613078-2"/>
    </source>
</evidence>
<dbReference type="PANTHER" id="PTHR11931">
    <property type="entry name" value="PHOSPHOGLYCERATE MUTASE"/>
    <property type="match status" value="1"/>
</dbReference>
<feature type="binding site" evidence="4 6">
    <location>
        <begin position="21"/>
        <end position="22"/>
    </location>
    <ligand>
        <name>substrate</name>
    </ligand>
</feature>
<dbReference type="Gene3D" id="3.40.50.1240">
    <property type="entry name" value="Phosphoglycerate mutase-like"/>
    <property type="match status" value="1"/>
</dbReference>
<dbReference type="InterPro" id="IPR029033">
    <property type="entry name" value="His_PPase_superfam"/>
</dbReference>
<accession>A0A0C9QA50</accession>
<evidence type="ECO:0000313" key="10">
    <source>
        <dbReference type="Proteomes" id="UP000032552"/>
    </source>
</evidence>
<evidence type="ECO:0000256" key="3">
    <source>
        <dbReference type="ARBA" id="ARBA00023235"/>
    </source>
</evidence>
<evidence type="ECO:0000256" key="5">
    <source>
        <dbReference type="PIRSR" id="PIRSR613078-1"/>
    </source>
</evidence>
<dbReference type="InterPro" id="IPR013078">
    <property type="entry name" value="His_Pase_superF_clade-1"/>
</dbReference>
<evidence type="ECO:0000256" key="4">
    <source>
        <dbReference type="HAMAP-Rule" id="MF_01039"/>
    </source>
</evidence>
<comment type="pathway">
    <text evidence="4 8">Carbohydrate degradation; glycolysis; pyruvate from D-glyceraldehyde 3-phosphate: step 3/5.</text>
</comment>
<dbReference type="CDD" id="cd07067">
    <property type="entry name" value="HP_PGM_like"/>
    <property type="match status" value="1"/>
</dbReference>
<comment type="function">
    <text evidence="4 8">Catalyzes the interconversion of 2-phosphoglycerate and 3-phosphoglycerate.</text>
</comment>
<dbReference type="EMBL" id="BAYM01000009">
    <property type="protein sequence ID" value="GAN35563.1"/>
    <property type="molecule type" value="Genomic_DNA"/>
</dbReference>
<feature type="active site" description="Proton donor/acceptor" evidence="4 5">
    <location>
        <position position="87"/>
    </location>
</feature>
<feature type="binding site" evidence="4 6">
    <location>
        <begin position="8"/>
        <end position="15"/>
    </location>
    <ligand>
        <name>substrate</name>
    </ligand>
</feature>
<dbReference type="PIRSF" id="PIRSF000709">
    <property type="entry name" value="6PFK_2-Ptase"/>
    <property type="match status" value="1"/>
</dbReference>
<dbReference type="Pfam" id="PF00300">
    <property type="entry name" value="His_Phos_1"/>
    <property type="match status" value="2"/>
</dbReference>
<dbReference type="InterPro" id="IPR001345">
    <property type="entry name" value="PG/BPGM_mutase_AS"/>
</dbReference>
<dbReference type="RefSeq" id="WP_003576240.1">
    <property type="nucleotide sequence ID" value="NZ_BAYM01000009.1"/>
</dbReference>
<organism evidence="9 10">
    <name type="scientific">Lacticaseibacillus paracasei NRIC 0644</name>
    <dbReference type="NCBI Taxonomy" id="1435038"/>
    <lineage>
        <taxon>Bacteria</taxon>
        <taxon>Bacillati</taxon>
        <taxon>Bacillota</taxon>
        <taxon>Bacilli</taxon>
        <taxon>Lactobacillales</taxon>
        <taxon>Lactobacillaceae</taxon>
        <taxon>Lacticaseibacillus</taxon>
    </lineage>
</organism>
<feature type="binding site" evidence="4 6">
    <location>
        <position position="60"/>
    </location>
    <ligand>
        <name>substrate</name>
    </ligand>
</feature>
<name>A0A0C9QA50_LACPA</name>
<evidence type="ECO:0000313" key="9">
    <source>
        <dbReference type="EMBL" id="GAN35563.1"/>
    </source>
</evidence>
<dbReference type="UniPathway" id="UPA00109">
    <property type="reaction ID" value="UER00186"/>
</dbReference>
<feature type="active site" description="Tele-phosphohistidine intermediate" evidence="4 5">
    <location>
        <position position="9"/>
    </location>
</feature>
<keyword evidence="2 4" id="KW-0324">Glycolysis</keyword>
<feature type="binding site" evidence="4 6">
    <location>
        <begin position="87"/>
        <end position="90"/>
    </location>
    <ligand>
        <name>substrate</name>
    </ligand>
</feature>
<comment type="caution">
    <text evidence="9">The sequence shown here is derived from an EMBL/GenBank/DDBJ whole genome shotgun (WGS) entry which is preliminary data.</text>
</comment>
<protein>
    <recommendedName>
        <fullName evidence="4 8">2,3-bisphosphoglycerate-dependent phosphoglycerate mutase</fullName>
        <shortName evidence="4">BPG-dependent PGAM</shortName>
        <shortName evidence="4">PGAM</shortName>
        <shortName evidence="4">Phosphoglyceromutase</shortName>
        <shortName evidence="4">dPGM</shortName>
        <ecNumber evidence="4 8">5.4.2.11</ecNumber>
    </recommendedName>
</protein>
<dbReference type="PROSITE" id="PS00175">
    <property type="entry name" value="PG_MUTASE"/>
    <property type="match status" value="1"/>
</dbReference>
<dbReference type="InterPro" id="IPR005952">
    <property type="entry name" value="Phosphogly_mut1"/>
</dbReference>
<dbReference type="GO" id="GO:0004619">
    <property type="term" value="F:phosphoglycerate mutase activity"/>
    <property type="evidence" value="ECO:0007669"/>
    <property type="project" value="UniProtKB-UniRule"/>
</dbReference>
<feature type="binding site" evidence="4 6">
    <location>
        <position position="98"/>
    </location>
    <ligand>
        <name>substrate</name>
    </ligand>
</feature>
<dbReference type="GO" id="GO:0006094">
    <property type="term" value="P:gluconeogenesis"/>
    <property type="evidence" value="ECO:0007669"/>
    <property type="project" value="UniProtKB-UniRule"/>
</dbReference>
<dbReference type="SMART" id="SM00855">
    <property type="entry name" value="PGAM"/>
    <property type="match status" value="1"/>
</dbReference>
<evidence type="ECO:0000256" key="7">
    <source>
        <dbReference type="PIRSR" id="PIRSR613078-3"/>
    </source>
</evidence>
<dbReference type="SUPFAM" id="SSF53254">
    <property type="entry name" value="Phosphoglycerate mutase-like"/>
    <property type="match status" value="1"/>
</dbReference>
<dbReference type="GO" id="GO:0006096">
    <property type="term" value="P:glycolytic process"/>
    <property type="evidence" value="ECO:0007669"/>
    <property type="project" value="UniProtKB-UniRule"/>
</dbReference>